<dbReference type="InterPro" id="IPR017896">
    <property type="entry name" value="4Fe4S_Fe-S-bd"/>
</dbReference>
<keyword evidence="1" id="KW-0004">4Fe-4S</keyword>
<reference evidence="7" key="1">
    <citation type="journal article" date="2019" name="Int. J. Syst. Evol. Microbiol.">
        <title>The Global Catalogue of Microorganisms (GCM) 10K type strain sequencing project: providing services to taxonomists for standard genome sequencing and annotation.</title>
        <authorList>
            <consortium name="The Broad Institute Genomics Platform"/>
            <consortium name="The Broad Institute Genome Sequencing Center for Infectious Disease"/>
            <person name="Wu L."/>
            <person name="Ma J."/>
        </authorList>
    </citation>
    <scope>NUCLEOTIDE SEQUENCE [LARGE SCALE GENOMIC DNA]</scope>
    <source>
        <strain evidence="7">CGMCC 4.7277</strain>
    </source>
</reference>
<name>A0ABW0Q9E6_9BURK</name>
<feature type="domain" description="4Fe-4S ferredoxin-type" evidence="5">
    <location>
        <begin position="1"/>
        <end position="29"/>
    </location>
</feature>
<feature type="domain" description="4Fe-4S ferredoxin-type" evidence="5">
    <location>
        <begin position="31"/>
        <end position="64"/>
    </location>
</feature>
<gene>
    <name evidence="6" type="ORF">ACFPP7_05350</name>
</gene>
<protein>
    <submittedName>
        <fullName evidence="6">YfhL family 4Fe-4S dicluster ferredoxin</fullName>
    </submittedName>
</protein>
<keyword evidence="7" id="KW-1185">Reference proteome</keyword>
<evidence type="ECO:0000256" key="1">
    <source>
        <dbReference type="ARBA" id="ARBA00022485"/>
    </source>
</evidence>
<dbReference type="Gene3D" id="3.30.70.20">
    <property type="match status" value="1"/>
</dbReference>
<dbReference type="Proteomes" id="UP001596084">
    <property type="component" value="Unassembled WGS sequence"/>
</dbReference>
<dbReference type="PANTHER" id="PTHR24960">
    <property type="entry name" value="PHOTOSYSTEM I IRON-SULFUR CENTER-RELATED"/>
    <property type="match status" value="1"/>
</dbReference>
<dbReference type="PANTHER" id="PTHR24960:SF79">
    <property type="entry name" value="PHOTOSYSTEM I IRON-SULFUR CENTER"/>
    <property type="match status" value="1"/>
</dbReference>
<evidence type="ECO:0000256" key="3">
    <source>
        <dbReference type="ARBA" id="ARBA00023004"/>
    </source>
</evidence>
<sequence>MALMITDECINCDVCEPECPNEAIYLGKEIYEIDPHKCTECVGHFDEPQCVQVCPVACIPVDPKNVESKETLWEKYHRLQAVIPIIAARSN</sequence>
<comment type="caution">
    <text evidence="6">The sequence shown here is derived from an EMBL/GenBank/DDBJ whole genome shotgun (WGS) entry which is preliminary data.</text>
</comment>
<dbReference type="NCBIfam" id="NF033683">
    <property type="entry name" value="di_4Fe-4S_YfhL"/>
    <property type="match status" value="1"/>
</dbReference>
<keyword evidence="4" id="KW-0411">Iron-sulfur</keyword>
<evidence type="ECO:0000256" key="4">
    <source>
        <dbReference type="ARBA" id="ARBA00023014"/>
    </source>
</evidence>
<evidence type="ECO:0000313" key="7">
    <source>
        <dbReference type="Proteomes" id="UP001596084"/>
    </source>
</evidence>
<keyword evidence="2" id="KW-0479">Metal-binding</keyword>
<dbReference type="PROSITE" id="PS51379">
    <property type="entry name" value="4FE4S_FER_2"/>
    <property type="match status" value="2"/>
</dbReference>
<evidence type="ECO:0000313" key="6">
    <source>
        <dbReference type="EMBL" id="MFC5520337.1"/>
    </source>
</evidence>
<keyword evidence="3" id="KW-0408">Iron</keyword>
<dbReference type="PROSITE" id="PS00198">
    <property type="entry name" value="4FE4S_FER_1"/>
    <property type="match status" value="1"/>
</dbReference>
<dbReference type="Pfam" id="PF12838">
    <property type="entry name" value="Fer4_7"/>
    <property type="match status" value="1"/>
</dbReference>
<dbReference type="InterPro" id="IPR047927">
    <property type="entry name" value="YfhL-like"/>
</dbReference>
<organism evidence="6 7">
    <name type="scientific">Polaromonas jejuensis</name>
    <dbReference type="NCBI Taxonomy" id="457502"/>
    <lineage>
        <taxon>Bacteria</taxon>
        <taxon>Pseudomonadati</taxon>
        <taxon>Pseudomonadota</taxon>
        <taxon>Betaproteobacteria</taxon>
        <taxon>Burkholderiales</taxon>
        <taxon>Comamonadaceae</taxon>
        <taxon>Polaromonas</taxon>
    </lineage>
</organism>
<proteinExistence type="predicted"/>
<dbReference type="EMBL" id="JBHSMX010000011">
    <property type="protein sequence ID" value="MFC5520337.1"/>
    <property type="molecule type" value="Genomic_DNA"/>
</dbReference>
<evidence type="ECO:0000259" key="5">
    <source>
        <dbReference type="PROSITE" id="PS51379"/>
    </source>
</evidence>
<dbReference type="SUPFAM" id="SSF54862">
    <property type="entry name" value="4Fe-4S ferredoxins"/>
    <property type="match status" value="1"/>
</dbReference>
<dbReference type="InterPro" id="IPR050157">
    <property type="entry name" value="PSI_iron-sulfur_center"/>
</dbReference>
<accession>A0ABW0Q9E6</accession>
<dbReference type="RefSeq" id="WP_068831505.1">
    <property type="nucleotide sequence ID" value="NZ_JBHSMX010000011.1"/>
</dbReference>
<evidence type="ECO:0000256" key="2">
    <source>
        <dbReference type="ARBA" id="ARBA00022723"/>
    </source>
</evidence>
<dbReference type="InterPro" id="IPR017900">
    <property type="entry name" value="4Fe4S_Fe_S_CS"/>
</dbReference>